<proteinExistence type="predicted"/>
<dbReference type="AlphaFoldDB" id="Q6IJL5"/>
<reference evidence="2" key="1">
    <citation type="journal article" date="2003" name="Genome Biol.">
        <title>An integrated gene annotation and transcriptional profiling approach towards the full gene content of the Drosophila genome.</title>
        <authorList>
            <person name="Hild M."/>
            <person name="Beckmann B."/>
            <person name="Haas S.A."/>
            <person name="Koch B."/>
            <person name="Solovyev V."/>
            <person name="Busold C."/>
            <person name="Fellenberg K."/>
            <person name="Boutros M."/>
            <person name="Vingron M."/>
            <person name="Sauer F."/>
            <person name="Hoheisel J.D."/>
            <person name="Paro R."/>
        </authorList>
    </citation>
    <scope>NUCLEOTIDE SEQUENCE</scope>
</reference>
<gene>
    <name evidence="2" type="ORF">HDC14636</name>
</gene>
<evidence type="ECO:0000313" key="2">
    <source>
        <dbReference type="EMBL" id="DAA04206.1"/>
    </source>
</evidence>
<sequence length="73" mass="8241">MDSRSREVCESFWPTRNLIASRTKEHFQLRMAPVLRLRHLMAAISYLLPLIEVYVLHSCASVSSPGNLAAGEL</sequence>
<evidence type="ECO:0000256" key="1">
    <source>
        <dbReference type="SAM" id="Phobius"/>
    </source>
</evidence>
<name>Q6IJL5_DROME</name>
<keyword evidence="1" id="KW-1133">Transmembrane helix</keyword>
<dbReference type="EMBL" id="BK002701">
    <property type="protein sequence ID" value="DAA04206.1"/>
    <property type="molecule type" value="Genomic_DNA"/>
</dbReference>
<organism evidence="2">
    <name type="scientific">Drosophila melanogaster</name>
    <name type="common">Fruit fly</name>
    <dbReference type="NCBI Taxonomy" id="7227"/>
    <lineage>
        <taxon>Eukaryota</taxon>
        <taxon>Metazoa</taxon>
        <taxon>Ecdysozoa</taxon>
        <taxon>Arthropoda</taxon>
        <taxon>Hexapoda</taxon>
        <taxon>Insecta</taxon>
        <taxon>Pterygota</taxon>
        <taxon>Neoptera</taxon>
        <taxon>Endopterygota</taxon>
        <taxon>Diptera</taxon>
        <taxon>Brachycera</taxon>
        <taxon>Muscomorpha</taxon>
        <taxon>Ephydroidea</taxon>
        <taxon>Drosophilidae</taxon>
        <taxon>Drosophila</taxon>
        <taxon>Sophophora</taxon>
    </lineage>
</organism>
<feature type="transmembrane region" description="Helical" evidence="1">
    <location>
        <begin position="40"/>
        <end position="57"/>
    </location>
</feature>
<accession>Q6IJL5</accession>
<protein>
    <submittedName>
        <fullName evidence="2">HDC14636</fullName>
    </submittedName>
</protein>
<keyword evidence="1" id="KW-0472">Membrane</keyword>
<keyword evidence="1" id="KW-0812">Transmembrane</keyword>